<comment type="catalytic activity">
    <reaction evidence="9">
        <text>L-seryl-[protein] + UDP-N-acetyl-alpha-D-glucosamine = 3-O-(N-acetyl-beta-D-glucosaminyl)-L-seryl-[protein] + UDP + H(+)</text>
        <dbReference type="Rhea" id="RHEA:48904"/>
        <dbReference type="Rhea" id="RHEA-COMP:9863"/>
        <dbReference type="Rhea" id="RHEA-COMP:12251"/>
        <dbReference type="ChEBI" id="CHEBI:15378"/>
        <dbReference type="ChEBI" id="CHEBI:29999"/>
        <dbReference type="ChEBI" id="CHEBI:57705"/>
        <dbReference type="ChEBI" id="CHEBI:58223"/>
        <dbReference type="ChEBI" id="CHEBI:90838"/>
        <dbReference type="EC" id="2.4.1.255"/>
    </reaction>
</comment>
<evidence type="ECO:0000259" key="12">
    <source>
        <dbReference type="Pfam" id="PF04577"/>
    </source>
</evidence>
<dbReference type="PANTHER" id="PTHR20961:SF148">
    <property type="entry name" value="EGF DOMAIN-SPECIFIC O-LINKED N-ACETYLGLUCOSAMINE TRANSFERASE"/>
    <property type="match status" value="1"/>
</dbReference>
<keyword evidence="13" id="KW-1185">Reference proteome</keyword>
<organism evidence="13 14">
    <name type="scientific">Panagrellus redivivus</name>
    <name type="common">Microworm</name>
    <dbReference type="NCBI Taxonomy" id="6233"/>
    <lineage>
        <taxon>Eukaryota</taxon>
        <taxon>Metazoa</taxon>
        <taxon>Ecdysozoa</taxon>
        <taxon>Nematoda</taxon>
        <taxon>Chromadorea</taxon>
        <taxon>Rhabditida</taxon>
        <taxon>Tylenchina</taxon>
        <taxon>Panagrolaimomorpha</taxon>
        <taxon>Panagrolaimoidea</taxon>
        <taxon>Panagrolaimidae</taxon>
        <taxon>Panagrellus</taxon>
    </lineage>
</organism>
<keyword evidence="4 11" id="KW-0732">Signal</keyword>
<evidence type="ECO:0000256" key="10">
    <source>
        <dbReference type="ARBA" id="ARBA00049432"/>
    </source>
</evidence>
<keyword evidence="5" id="KW-0256">Endoplasmic reticulum</keyword>
<dbReference type="EC" id="2.4.1.255" evidence="1"/>
<name>A0A7E4W3F9_PANRE</name>
<evidence type="ECO:0000256" key="5">
    <source>
        <dbReference type="ARBA" id="ARBA00022824"/>
    </source>
</evidence>
<evidence type="ECO:0000256" key="8">
    <source>
        <dbReference type="ARBA" id="ARBA00042574"/>
    </source>
</evidence>
<evidence type="ECO:0000256" key="2">
    <source>
        <dbReference type="ARBA" id="ARBA00022676"/>
    </source>
</evidence>
<evidence type="ECO:0000313" key="13">
    <source>
        <dbReference type="Proteomes" id="UP000492821"/>
    </source>
</evidence>
<dbReference type="AlphaFoldDB" id="A0A7E4W3F9"/>
<evidence type="ECO:0000256" key="9">
    <source>
        <dbReference type="ARBA" id="ARBA00048317"/>
    </source>
</evidence>
<dbReference type="Pfam" id="PF04577">
    <property type="entry name" value="Glyco_transf_61"/>
    <property type="match status" value="1"/>
</dbReference>
<proteinExistence type="predicted"/>
<evidence type="ECO:0000256" key="11">
    <source>
        <dbReference type="SAM" id="SignalP"/>
    </source>
</evidence>
<keyword evidence="6" id="KW-0325">Glycoprotein</keyword>
<reference evidence="13" key="1">
    <citation type="journal article" date="2013" name="Genetics">
        <title>The draft genome and transcriptome of Panagrellus redivivus are shaped by the harsh demands of a free-living lifestyle.</title>
        <authorList>
            <person name="Srinivasan J."/>
            <person name="Dillman A.R."/>
            <person name="Macchietto M.G."/>
            <person name="Heikkinen L."/>
            <person name="Lakso M."/>
            <person name="Fracchia K.M."/>
            <person name="Antoshechkin I."/>
            <person name="Mortazavi A."/>
            <person name="Wong G."/>
            <person name="Sternberg P.W."/>
        </authorList>
    </citation>
    <scope>NUCLEOTIDE SEQUENCE [LARGE SCALE GENOMIC DNA]</scope>
    <source>
        <strain evidence="13">MT8872</strain>
    </source>
</reference>
<evidence type="ECO:0000256" key="6">
    <source>
        <dbReference type="ARBA" id="ARBA00023180"/>
    </source>
</evidence>
<dbReference type="Proteomes" id="UP000492821">
    <property type="component" value="Unassembled WGS sequence"/>
</dbReference>
<keyword evidence="3" id="KW-0808">Transferase</keyword>
<evidence type="ECO:0000256" key="7">
    <source>
        <dbReference type="ARBA" id="ARBA00040944"/>
    </source>
</evidence>
<sequence>MRGPLLNVVFLIAAISCTATTFWDDLNFEPSLLPWHVGSSKELRESCINDQGRCPVSTAELEVKRCFGFEPNCAFRPDIFSFNHSKCHTKVQWPGVQNMAQQKEMFWMQADFGSLSPRLNSMRVICSSDDEKGGSYLECSDHLRICKAQNIYFDFKSFDKKRSQRYRNDIIHEGEVGGKCKHLDKELLLARTDEKSYLQSWGYELEHFASYEDFEVNSKHCDVIFDRPTIVMKLDASVNMYHHFCDFVNLYASQFINGSFSQDVDIFWWDTHHSGFGDAYFGNAWKAFTNRIPVELVDYAGKKVCFRNALLPLLARQRRGLFYNMPLIGGCQGTGLFSAFARHMLHRLHIRQHGPLLNKVRVTILQRDSIARKINNIDELRDAVADLADVEVKVVIYDRNMPFLDQIESTHNSDIFIGMHGAGLTHLLFLPDWAAVFELYNCGDEHCYLDIARLRGVNYRTWNGKEGVYPDGIGRHPQTGTAHEKFTNYSFDVSEFVRRVKNMIEYVRRHPAFVEEQRKLRRQQRSDL</sequence>
<dbReference type="PROSITE" id="PS51257">
    <property type="entry name" value="PROKAR_LIPOPROTEIN"/>
    <property type="match status" value="1"/>
</dbReference>
<evidence type="ECO:0000256" key="3">
    <source>
        <dbReference type="ARBA" id="ARBA00022679"/>
    </source>
</evidence>
<protein>
    <recommendedName>
        <fullName evidence="7">EGF domain-specific O-linked N-acetylglucosamine transferase</fullName>
        <ecNumber evidence="1">2.4.1.255</ecNumber>
    </recommendedName>
    <alternativeName>
        <fullName evidence="8">Extracellular O-linked N-acetylglucosamine transferase</fullName>
    </alternativeName>
</protein>
<feature type="chain" id="PRO_5028910639" description="EGF domain-specific O-linked N-acetylglucosamine transferase" evidence="11">
    <location>
        <begin position="20"/>
        <end position="528"/>
    </location>
</feature>
<dbReference type="InterPro" id="IPR049625">
    <property type="entry name" value="Glyco_transf_61_cat"/>
</dbReference>
<feature type="domain" description="Glycosyltransferase 61 catalytic" evidence="12">
    <location>
        <begin position="339"/>
        <end position="436"/>
    </location>
</feature>
<dbReference type="GO" id="GO:0005788">
    <property type="term" value="C:endoplasmic reticulum lumen"/>
    <property type="evidence" value="ECO:0007669"/>
    <property type="project" value="TreeGrafter"/>
</dbReference>
<evidence type="ECO:0000256" key="4">
    <source>
        <dbReference type="ARBA" id="ARBA00022729"/>
    </source>
</evidence>
<dbReference type="GO" id="GO:0097363">
    <property type="term" value="F:protein O-acetylglucosaminyltransferase activity"/>
    <property type="evidence" value="ECO:0007669"/>
    <property type="project" value="UniProtKB-EC"/>
</dbReference>
<reference evidence="14" key="2">
    <citation type="submission" date="2020-10" db="UniProtKB">
        <authorList>
            <consortium name="WormBaseParasite"/>
        </authorList>
    </citation>
    <scope>IDENTIFICATION</scope>
</reference>
<dbReference type="InterPro" id="IPR007657">
    <property type="entry name" value="Glycosyltransferase_61"/>
</dbReference>
<accession>A0A7E4W3F9</accession>
<evidence type="ECO:0000313" key="14">
    <source>
        <dbReference type="WBParaSite" id="Pan_g6538.t1"/>
    </source>
</evidence>
<dbReference type="PANTHER" id="PTHR20961">
    <property type="entry name" value="GLYCOSYLTRANSFERASE"/>
    <property type="match status" value="1"/>
</dbReference>
<dbReference type="WBParaSite" id="Pan_g6538.t1">
    <property type="protein sequence ID" value="Pan_g6538.t1"/>
    <property type="gene ID" value="Pan_g6538"/>
</dbReference>
<keyword evidence="2" id="KW-0328">Glycosyltransferase</keyword>
<feature type="signal peptide" evidence="11">
    <location>
        <begin position="1"/>
        <end position="19"/>
    </location>
</feature>
<evidence type="ECO:0000256" key="1">
    <source>
        <dbReference type="ARBA" id="ARBA00011970"/>
    </source>
</evidence>
<comment type="catalytic activity">
    <reaction evidence="10">
        <text>L-threonyl-[protein] + UDP-N-acetyl-alpha-D-glucosamine = 3-O-(N-acetyl-beta-D-glucosaminyl)-L-threonyl-[protein] + UDP + H(+)</text>
        <dbReference type="Rhea" id="RHEA:48908"/>
        <dbReference type="Rhea" id="RHEA-COMP:11060"/>
        <dbReference type="Rhea" id="RHEA-COMP:12252"/>
        <dbReference type="ChEBI" id="CHEBI:15378"/>
        <dbReference type="ChEBI" id="CHEBI:30013"/>
        <dbReference type="ChEBI" id="CHEBI:57705"/>
        <dbReference type="ChEBI" id="CHEBI:58223"/>
        <dbReference type="ChEBI" id="CHEBI:90840"/>
        <dbReference type="EC" id="2.4.1.255"/>
    </reaction>
</comment>